<dbReference type="PANTHER" id="PTHR43433:SF5">
    <property type="entry name" value="AB HYDROLASE-1 DOMAIN-CONTAINING PROTEIN"/>
    <property type="match status" value="1"/>
</dbReference>
<dbReference type="RefSeq" id="WP_160334243.1">
    <property type="nucleotide sequence ID" value="NZ_CALPCR010000015.1"/>
</dbReference>
<dbReference type="PANTHER" id="PTHR43433">
    <property type="entry name" value="HYDROLASE, ALPHA/BETA FOLD FAMILY PROTEIN"/>
    <property type="match status" value="1"/>
</dbReference>
<evidence type="ECO:0000313" key="2">
    <source>
        <dbReference type="EMBL" id="MVX55811.1"/>
    </source>
</evidence>
<evidence type="ECO:0000259" key="1">
    <source>
        <dbReference type="Pfam" id="PF00561"/>
    </source>
</evidence>
<proteinExistence type="predicted"/>
<dbReference type="Proteomes" id="UP000472580">
    <property type="component" value="Unassembled WGS sequence"/>
</dbReference>
<sequence>MPIVDLKTVKLNYEILGDPALPTVLLIMGLSMPASAWPDKFIEQLLVRGLRVITVDNRDAGLSEKFSNRKIQTSVPIAIGRALLRMPVPAPYRLEDMALDLAALLDYLNVPRVHAVGASMGGMIAQILAGIRPSRVCSLTSIMSASGNPRTGFGKLKAIYSILSQSLGDDSEQERKKRLTQVFMTLKSPHYQYQEEDLERQLADVAAHPLDPAAGERQLLAILASGDRSQQLSRITVPTLVIHGEDDPLLPLSAGKEVAELINGARFMSLPKMGHDLTPIHLETIADAIADLVWSSEC</sequence>
<reference evidence="2 3" key="1">
    <citation type="submission" date="2019-12" db="EMBL/GenBank/DDBJ databases">
        <title>Microbes associate with the intestines of laboratory mice.</title>
        <authorList>
            <person name="Navarre W."/>
            <person name="Wong E."/>
        </authorList>
    </citation>
    <scope>NUCLEOTIDE SEQUENCE [LARGE SCALE GENOMIC DNA]</scope>
    <source>
        <strain evidence="2 3">NM82_D38</strain>
    </source>
</reference>
<dbReference type="GO" id="GO:0004806">
    <property type="term" value="F:triacylglycerol lipase activity"/>
    <property type="evidence" value="ECO:0007669"/>
    <property type="project" value="TreeGrafter"/>
</dbReference>
<gene>
    <name evidence="2" type="ORF">E5987_01135</name>
</gene>
<dbReference type="SUPFAM" id="SSF53474">
    <property type="entry name" value="alpha/beta-Hydrolases"/>
    <property type="match status" value="1"/>
</dbReference>
<dbReference type="AlphaFoldDB" id="A0A6L6YL29"/>
<dbReference type="GO" id="GO:0046503">
    <property type="term" value="P:glycerolipid catabolic process"/>
    <property type="evidence" value="ECO:0007669"/>
    <property type="project" value="TreeGrafter"/>
</dbReference>
<dbReference type="OrthoDB" id="9798888at2"/>
<evidence type="ECO:0000313" key="3">
    <source>
        <dbReference type="Proteomes" id="UP000472580"/>
    </source>
</evidence>
<dbReference type="InterPro" id="IPR029058">
    <property type="entry name" value="AB_hydrolase_fold"/>
</dbReference>
<organism evidence="2 3">
    <name type="scientific">Parasutterella muris</name>
    <dbReference type="NCBI Taxonomy" id="2565572"/>
    <lineage>
        <taxon>Bacteria</taxon>
        <taxon>Pseudomonadati</taxon>
        <taxon>Pseudomonadota</taxon>
        <taxon>Betaproteobacteria</taxon>
        <taxon>Burkholderiales</taxon>
        <taxon>Sutterellaceae</taxon>
        <taxon>Parasutterella</taxon>
    </lineage>
</organism>
<dbReference type="InterPro" id="IPR000073">
    <property type="entry name" value="AB_hydrolase_1"/>
</dbReference>
<dbReference type="Pfam" id="PF00561">
    <property type="entry name" value="Abhydrolase_1"/>
    <property type="match status" value="1"/>
</dbReference>
<feature type="domain" description="AB hydrolase-1" evidence="1">
    <location>
        <begin position="22"/>
        <end position="276"/>
    </location>
</feature>
<dbReference type="EMBL" id="WSRP01000002">
    <property type="protein sequence ID" value="MVX55811.1"/>
    <property type="molecule type" value="Genomic_DNA"/>
</dbReference>
<name>A0A6L6YL29_9BURK</name>
<comment type="caution">
    <text evidence="2">The sequence shown here is derived from an EMBL/GenBank/DDBJ whole genome shotgun (WGS) entry which is preliminary data.</text>
</comment>
<accession>A0A6L6YL29</accession>
<dbReference type="Gene3D" id="3.40.50.1820">
    <property type="entry name" value="alpha/beta hydrolase"/>
    <property type="match status" value="1"/>
</dbReference>
<keyword evidence="2" id="KW-0378">Hydrolase</keyword>
<dbReference type="InterPro" id="IPR050471">
    <property type="entry name" value="AB_hydrolase"/>
</dbReference>
<keyword evidence="3" id="KW-1185">Reference proteome</keyword>
<protein>
    <submittedName>
        <fullName evidence="2">Alpha/beta fold hydrolase</fullName>
    </submittedName>
</protein>